<evidence type="ECO:0000256" key="1">
    <source>
        <dbReference type="SAM" id="MobiDB-lite"/>
    </source>
</evidence>
<keyword evidence="2" id="KW-1133">Transmembrane helix</keyword>
<evidence type="ECO:0000259" key="4">
    <source>
        <dbReference type="Pfam" id="PF18701"/>
    </source>
</evidence>
<proteinExistence type="predicted"/>
<comment type="caution">
    <text evidence="5">The sequence shown here is derived from an EMBL/GenBank/DDBJ whole genome shotgun (WGS) entry which is preliminary data.</text>
</comment>
<reference evidence="5 6" key="1">
    <citation type="submission" date="2019-10" db="EMBL/GenBank/DDBJ databases">
        <title>Assembly and Annotation for the nematode Trichostrongylus colubriformis.</title>
        <authorList>
            <person name="Martin J."/>
        </authorList>
    </citation>
    <scope>NUCLEOTIDE SEQUENCE [LARGE SCALE GENOMIC DNA]</scope>
    <source>
        <strain evidence="5">G859</strain>
        <tissue evidence="5">Whole worm</tissue>
    </source>
</reference>
<dbReference type="InterPro" id="IPR040676">
    <property type="entry name" value="DUF5641"/>
</dbReference>
<dbReference type="Gene3D" id="2.60.98.50">
    <property type="match status" value="1"/>
</dbReference>
<organism evidence="5 6">
    <name type="scientific">Trichostrongylus colubriformis</name>
    <name type="common">Black scour worm</name>
    <dbReference type="NCBI Taxonomy" id="6319"/>
    <lineage>
        <taxon>Eukaryota</taxon>
        <taxon>Metazoa</taxon>
        <taxon>Ecdysozoa</taxon>
        <taxon>Nematoda</taxon>
        <taxon>Chromadorea</taxon>
        <taxon>Rhabditida</taxon>
        <taxon>Rhabditina</taxon>
        <taxon>Rhabditomorpha</taxon>
        <taxon>Strongyloidea</taxon>
        <taxon>Trichostrongylidae</taxon>
        <taxon>Trichostrongylus</taxon>
    </lineage>
</organism>
<evidence type="ECO:0000313" key="5">
    <source>
        <dbReference type="EMBL" id="KAK5976256.1"/>
    </source>
</evidence>
<keyword evidence="2" id="KW-0812">Transmembrane</keyword>
<feature type="region of interest" description="Disordered" evidence="1">
    <location>
        <begin position="1"/>
        <end position="22"/>
    </location>
</feature>
<evidence type="ECO:0000256" key="2">
    <source>
        <dbReference type="SAM" id="Phobius"/>
    </source>
</evidence>
<keyword evidence="2" id="KW-0472">Membrane</keyword>
<evidence type="ECO:0000313" key="6">
    <source>
        <dbReference type="Proteomes" id="UP001331761"/>
    </source>
</evidence>
<feature type="domain" description="DUF5641" evidence="4">
    <location>
        <begin position="3"/>
        <end position="82"/>
    </location>
</feature>
<dbReference type="Pfam" id="PF18701">
    <property type="entry name" value="DUF5641"/>
    <property type="match status" value="1"/>
</dbReference>
<protein>
    <submittedName>
        <fullName evidence="5">Integrase catalytic domain-containing protein</fullName>
    </submittedName>
</protein>
<feature type="domain" description="Phlebovirus glycoprotein G2 fusion" evidence="3">
    <location>
        <begin position="361"/>
        <end position="670"/>
    </location>
</feature>
<dbReference type="EMBL" id="WIXE01012074">
    <property type="protein sequence ID" value="KAK5976256.1"/>
    <property type="molecule type" value="Genomic_DNA"/>
</dbReference>
<gene>
    <name evidence="5" type="ORF">GCK32_010718</name>
</gene>
<sequence>TQYLTSLREHHRRHMDSKRGAKVTPREGMIVLLCEPDQPRNSWAMGRIVEVRRTGIGTVREVTVELPNKHKIRRPVNHVIPLEIGATMDVGRRTQTEPEMIMEAETTESAEAASCPYNLRKRRQIVMKEGEDDVDDQEDSPSQHKVNLVRRIPWTILTLLTMVQLATANNSYTQEHQLTCIDGGVQLIQNSSYPYDVCTENYCVSFISPRTVESVNFPPQVTLHDYLVKWKIRNGDKTDIMETLCRATAFCPSIECTFCEASIANPECWPRAALIGVGLLLYVSFMICYVIFAVPVVLGRPLLNVVRWIGLLAKVGVKNLFKCSKAMLGCIFTRMRRRRRRRIWSEIAIIITTMAIAVNGCQEVSVFHQHTDLCLRSSSRETCTVDTTEVVKINPFRREACLRLTANDSAITEIRILWKELQLFCEKETVLYTRSTRYATLDSKRCPHVGSCTGDKCASVNRSTLLHELEQANQYPGVTGCTESCGGLGCDCFYTSSGCLFYRIYLIPEDHRIYEFYRCARWKPSAELLVTMSGTKASTQALRLRVSPNEPKQFSWWTLTLSSLGFPPVPALDSTFVTNGIHTALAPRHYQPPLVCQTPKDARSMTCEIVEDCICTPAEIKIRCSCKGINLTSHMQHPDHRLPQLRPNVELREDRDQLLARIPHLPTAEFVLRVRGTFHTTSLVSDAVCTVDITHCFGCYKCAKGAQATVICRSSTEKENAEIRMAPLSEAEKRLQKELRKKIEIVQTAPGRPSEKLIQGKLKYYGDKCYDINDILNDYQNEFINLMADRDTILKRRGGALHFYLKLKLLYKEHEQYRKECTSDLDNFVLAHEWYEILVAADEVEELARLDFLRTLKEEVQLVRTSPGDPGYPNMAEVRRSFDKPDVVPFMKRKLIHVDALLEEEK</sequence>
<dbReference type="Proteomes" id="UP001331761">
    <property type="component" value="Unassembled WGS sequence"/>
</dbReference>
<name>A0AAN8FBL0_TRICO</name>
<feature type="transmembrane region" description="Helical" evidence="2">
    <location>
        <begin position="272"/>
        <end position="298"/>
    </location>
</feature>
<evidence type="ECO:0000259" key="3">
    <source>
        <dbReference type="Pfam" id="PF07245"/>
    </source>
</evidence>
<dbReference type="AlphaFoldDB" id="A0AAN8FBL0"/>
<dbReference type="InterPro" id="IPR009878">
    <property type="entry name" value="Phlebovirus_G2_fusion"/>
</dbReference>
<keyword evidence="6" id="KW-1185">Reference proteome</keyword>
<dbReference type="Pfam" id="PF07245">
    <property type="entry name" value="Phlebovirus_G2"/>
    <property type="match status" value="1"/>
</dbReference>
<accession>A0AAN8FBL0</accession>
<feature type="non-terminal residue" evidence="5">
    <location>
        <position position="1"/>
    </location>
</feature>
<feature type="transmembrane region" description="Helical" evidence="2">
    <location>
        <begin position="343"/>
        <end position="360"/>
    </location>
</feature>